<keyword evidence="1" id="KW-1133">Transmembrane helix</keyword>
<feature type="transmembrane region" description="Helical" evidence="1">
    <location>
        <begin position="57"/>
        <end position="76"/>
    </location>
</feature>
<organism evidence="3 4">
    <name type="scientific">Pedobacter montanisoli</name>
    <dbReference type="NCBI Taxonomy" id="2923277"/>
    <lineage>
        <taxon>Bacteria</taxon>
        <taxon>Pseudomonadati</taxon>
        <taxon>Bacteroidota</taxon>
        <taxon>Sphingobacteriia</taxon>
        <taxon>Sphingobacteriales</taxon>
        <taxon>Sphingobacteriaceae</taxon>
        <taxon>Pedobacter</taxon>
    </lineage>
</organism>
<feature type="transmembrane region" description="Helical" evidence="1">
    <location>
        <begin position="6"/>
        <end position="27"/>
    </location>
</feature>
<dbReference type="InterPro" id="IPR054331">
    <property type="entry name" value="LiaF_TM"/>
</dbReference>
<comment type="caution">
    <text evidence="3">The sequence shown here is derived from an EMBL/GenBank/DDBJ whole genome shotgun (WGS) entry which is preliminary data.</text>
</comment>
<evidence type="ECO:0000313" key="4">
    <source>
        <dbReference type="Proteomes" id="UP001165460"/>
    </source>
</evidence>
<keyword evidence="1" id="KW-0472">Membrane</keyword>
<gene>
    <name evidence="3" type="ORF">MMF97_08630</name>
</gene>
<evidence type="ECO:0000313" key="3">
    <source>
        <dbReference type="EMBL" id="MCJ0742772.1"/>
    </source>
</evidence>
<dbReference type="EMBL" id="JALGBH010000002">
    <property type="protein sequence ID" value="MCJ0742772.1"/>
    <property type="molecule type" value="Genomic_DNA"/>
</dbReference>
<dbReference type="Pfam" id="PF22570">
    <property type="entry name" value="LiaF-TM"/>
    <property type="match status" value="1"/>
</dbReference>
<evidence type="ECO:0000259" key="2">
    <source>
        <dbReference type="Pfam" id="PF22570"/>
    </source>
</evidence>
<feature type="transmembrane region" description="Helical" evidence="1">
    <location>
        <begin position="34"/>
        <end position="51"/>
    </location>
</feature>
<keyword evidence="4" id="KW-1185">Reference proteome</keyword>
<sequence>MKFERIVWGVILLFIGGILLLDNLNIIHFYWRNVWHFWPIFLIVGGLNMLFNRNNSQVGSILSLVVVVITLSFLFFKGQENPRNRYFWGGNRNSDNDFNLDIDNERNEGETLTFFEPIVAADTAKKTILNLSGGGTLFELKGNSDSLFYAKVKRRSGRFFLNKNTTDTTNVLTFKMQDKGSRNKSWSFGSGRNNSVELNLSTTPVWYLNLAMGAGKLDFDLSDYKVRTLNFDGGAADVVLKVGKLMPISDINVKTGVANVEISVPETSGCRIKTETGLSNRDFEGFTKISDGVYETPGYKETKQKVFINLNGGLSNFNVSRY</sequence>
<keyword evidence="1" id="KW-0812">Transmembrane</keyword>
<feature type="domain" description="LiaF transmembrane" evidence="2">
    <location>
        <begin position="7"/>
        <end position="73"/>
    </location>
</feature>
<evidence type="ECO:0000256" key="1">
    <source>
        <dbReference type="SAM" id="Phobius"/>
    </source>
</evidence>
<reference evidence="3" key="1">
    <citation type="submission" date="2022-03" db="EMBL/GenBank/DDBJ databases">
        <authorList>
            <person name="Woo C.Y."/>
        </authorList>
    </citation>
    <scope>NUCLEOTIDE SEQUENCE</scope>
    <source>
        <strain evidence="3">CYS-01</strain>
    </source>
</reference>
<dbReference type="RefSeq" id="WP_243361537.1">
    <property type="nucleotide sequence ID" value="NZ_JALGBH010000002.1"/>
</dbReference>
<proteinExistence type="predicted"/>
<name>A0ABS9ZWT1_9SPHI</name>
<accession>A0ABS9ZWT1</accession>
<dbReference type="Proteomes" id="UP001165460">
    <property type="component" value="Unassembled WGS sequence"/>
</dbReference>
<protein>
    <submittedName>
        <fullName evidence="3">DUF5668 domain-containing protein</fullName>
    </submittedName>
</protein>